<dbReference type="InterPro" id="IPR006260">
    <property type="entry name" value="TonB/TolA_C"/>
</dbReference>
<dbReference type="GO" id="GO:0031992">
    <property type="term" value="F:energy transducer activity"/>
    <property type="evidence" value="ECO:0007669"/>
    <property type="project" value="InterPro"/>
</dbReference>
<dbReference type="InterPro" id="IPR003538">
    <property type="entry name" value="TonB"/>
</dbReference>
<gene>
    <name evidence="12" type="ORF">HQ35_08890</name>
</gene>
<dbReference type="GO" id="GO:0055085">
    <property type="term" value="P:transmembrane transport"/>
    <property type="evidence" value="ECO:0007669"/>
    <property type="project" value="InterPro"/>
</dbReference>
<evidence type="ECO:0000256" key="10">
    <source>
        <dbReference type="SAM" id="Phobius"/>
    </source>
</evidence>
<evidence type="ECO:0000313" key="12">
    <source>
        <dbReference type="EMBL" id="KGN78757.1"/>
    </source>
</evidence>
<comment type="similarity">
    <text evidence="2">Belongs to the TonB family.</text>
</comment>
<keyword evidence="9 10" id="KW-0472">Membrane</keyword>
<reference evidence="12 13" key="1">
    <citation type="submission" date="2014-08" db="EMBL/GenBank/DDBJ databases">
        <title>Porphyromonas cangingivalis strain:COT-109_OH1386 Genome sequencing.</title>
        <authorList>
            <person name="Wallis C."/>
            <person name="Deusch O."/>
            <person name="O'Flynn C."/>
            <person name="Davis I."/>
            <person name="Jospin G."/>
            <person name="Darling A.E."/>
            <person name="Coil D.A."/>
            <person name="Alexiev A."/>
            <person name="Horsfall A."/>
            <person name="Kirkwood N."/>
            <person name="Harris S."/>
            <person name="Eisen J.A."/>
        </authorList>
    </citation>
    <scope>NUCLEOTIDE SEQUENCE [LARGE SCALE GENOMIC DNA]</scope>
    <source>
        <strain evidence="13">COT-109 OH1386</strain>
    </source>
</reference>
<dbReference type="Proteomes" id="UP000030125">
    <property type="component" value="Unassembled WGS sequence"/>
</dbReference>
<feature type="transmembrane region" description="Helical" evidence="10">
    <location>
        <begin position="17"/>
        <end position="37"/>
    </location>
</feature>
<keyword evidence="6 10" id="KW-0812">Transmembrane</keyword>
<dbReference type="Pfam" id="PF03544">
    <property type="entry name" value="TonB_C"/>
    <property type="match status" value="1"/>
</dbReference>
<accession>A0A0A2EM43</accession>
<evidence type="ECO:0000256" key="6">
    <source>
        <dbReference type="ARBA" id="ARBA00022692"/>
    </source>
</evidence>
<sequence length="231" mass="25684">MEVKKSKQANLENNKQLYFLMGLVVALAVVFTAFELGQKEIKFQDIRSNQVVEEIENIEITPPDDNQAPPPPPPPAPAIAEEINVVENDVNIEQVEIISTDDNENKQQAIFAPPSAGTGRAETVQDDQIFDFLEEMPEFPGGEAEMMKFLSKSVVYPTIASENGIQGRVMVGFVVERDGSVSDVKVLRGVDPSLDKEAVRVVKSMPKWKPGMQTGKPVRCRFTIPVNFRLR</sequence>
<dbReference type="GO" id="GO:0098797">
    <property type="term" value="C:plasma membrane protein complex"/>
    <property type="evidence" value="ECO:0007669"/>
    <property type="project" value="TreeGrafter"/>
</dbReference>
<dbReference type="GO" id="GO:0030288">
    <property type="term" value="C:outer membrane-bounded periplasmic space"/>
    <property type="evidence" value="ECO:0007669"/>
    <property type="project" value="InterPro"/>
</dbReference>
<evidence type="ECO:0000259" key="11">
    <source>
        <dbReference type="PROSITE" id="PS52015"/>
    </source>
</evidence>
<comment type="caution">
    <text evidence="12">The sequence shown here is derived from an EMBL/GenBank/DDBJ whole genome shotgun (WGS) entry which is preliminary data.</text>
</comment>
<evidence type="ECO:0000313" key="13">
    <source>
        <dbReference type="Proteomes" id="UP000030125"/>
    </source>
</evidence>
<evidence type="ECO:0000256" key="4">
    <source>
        <dbReference type="ARBA" id="ARBA00022475"/>
    </source>
</evidence>
<comment type="subcellular location">
    <subcellularLocation>
        <location evidence="1">Cell inner membrane</location>
        <topology evidence="1">Single-pass membrane protein</topology>
        <orientation evidence="1">Periplasmic side</orientation>
    </subcellularLocation>
</comment>
<dbReference type="AlphaFoldDB" id="A0A0A2EM43"/>
<dbReference type="OrthoDB" id="9814002at2"/>
<dbReference type="GO" id="GO:0015031">
    <property type="term" value="P:protein transport"/>
    <property type="evidence" value="ECO:0007669"/>
    <property type="project" value="UniProtKB-KW"/>
</dbReference>
<dbReference type="PANTHER" id="PTHR33446:SF2">
    <property type="entry name" value="PROTEIN TONB"/>
    <property type="match status" value="1"/>
</dbReference>
<keyword evidence="7" id="KW-0653">Protein transport</keyword>
<dbReference type="STRING" id="36874.HQ34_03115"/>
<dbReference type="InterPro" id="IPR037682">
    <property type="entry name" value="TonB_C"/>
</dbReference>
<keyword evidence="5" id="KW-0997">Cell inner membrane</keyword>
<dbReference type="SUPFAM" id="SSF74653">
    <property type="entry name" value="TolA/TonB C-terminal domain"/>
    <property type="match status" value="1"/>
</dbReference>
<dbReference type="EMBL" id="JQJD01000057">
    <property type="protein sequence ID" value="KGN78757.1"/>
    <property type="molecule type" value="Genomic_DNA"/>
</dbReference>
<organism evidence="12 13">
    <name type="scientific">Porphyromonas cangingivalis</name>
    <dbReference type="NCBI Taxonomy" id="36874"/>
    <lineage>
        <taxon>Bacteria</taxon>
        <taxon>Pseudomonadati</taxon>
        <taxon>Bacteroidota</taxon>
        <taxon>Bacteroidia</taxon>
        <taxon>Bacteroidales</taxon>
        <taxon>Porphyromonadaceae</taxon>
        <taxon>Porphyromonas</taxon>
    </lineage>
</organism>
<dbReference type="PRINTS" id="PR01374">
    <property type="entry name" value="TONBPROTEIN"/>
</dbReference>
<keyword evidence="3" id="KW-0813">Transport</keyword>
<name>A0A0A2EM43_PORCN</name>
<evidence type="ECO:0000256" key="8">
    <source>
        <dbReference type="ARBA" id="ARBA00022989"/>
    </source>
</evidence>
<keyword evidence="4" id="KW-1003">Cell membrane</keyword>
<feature type="domain" description="TonB C-terminal" evidence="11">
    <location>
        <begin position="141"/>
        <end position="231"/>
    </location>
</feature>
<dbReference type="PANTHER" id="PTHR33446">
    <property type="entry name" value="PROTEIN TONB-RELATED"/>
    <property type="match status" value="1"/>
</dbReference>
<dbReference type="Gene3D" id="3.30.1150.10">
    <property type="match status" value="1"/>
</dbReference>
<evidence type="ECO:0000256" key="2">
    <source>
        <dbReference type="ARBA" id="ARBA00006555"/>
    </source>
</evidence>
<evidence type="ECO:0000256" key="9">
    <source>
        <dbReference type="ARBA" id="ARBA00023136"/>
    </source>
</evidence>
<dbReference type="InterPro" id="IPR051045">
    <property type="entry name" value="TonB-dependent_transducer"/>
</dbReference>
<evidence type="ECO:0000256" key="3">
    <source>
        <dbReference type="ARBA" id="ARBA00022448"/>
    </source>
</evidence>
<proteinExistence type="inferred from homology"/>
<dbReference type="RefSeq" id="WP_036852593.1">
    <property type="nucleotide sequence ID" value="NZ_JQJD01000057.1"/>
</dbReference>
<evidence type="ECO:0000256" key="7">
    <source>
        <dbReference type="ARBA" id="ARBA00022927"/>
    </source>
</evidence>
<keyword evidence="8 10" id="KW-1133">Transmembrane helix</keyword>
<evidence type="ECO:0000256" key="5">
    <source>
        <dbReference type="ARBA" id="ARBA00022519"/>
    </source>
</evidence>
<evidence type="ECO:0000256" key="1">
    <source>
        <dbReference type="ARBA" id="ARBA00004383"/>
    </source>
</evidence>
<keyword evidence="13" id="KW-1185">Reference proteome</keyword>
<dbReference type="eggNOG" id="COG0810">
    <property type="taxonomic scope" value="Bacteria"/>
</dbReference>
<dbReference type="PROSITE" id="PS52015">
    <property type="entry name" value="TONB_CTD"/>
    <property type="match status" value="1"/>
</dbReference>
<protein>
    <submittedName>
        <fullName evidence="12">Energy transducer TonB</fullName>
    </submittedName>
</protein>
<dbReference type="GO" id="GO:0015891">
    <property type="term" value="P:siderophore transport"/>
    <property type="evidence" value="ECO:0007669"/>
    <property type="project" value="InterPro"/>
</dbReference>
<dbReference type="NCBIfam" id="TIGR01352">
    <property type="entry name" value="tonB_Cterm"/>
    <property type="match status" value="1"/>
</dbReference>
<dbReference type="FunFam" id="3.30.1150.10:FF:000002">
    <property type="entry name" value="Energy transducer TonB"/>
    <property type="match status" value="1"/>
</dbReference>